<dbReference type="Proteomes" id="UP000028525">
    <property type="component" value="Unassembled WGS sequence"/>
</dbReference>
<evidence type="ECO:0000256" key="4">
    <source>
        <dbReference type="PIRSR" id="PIRSR001365-2"/>
    </source>
</evidence>
<evidence type="ECO:0000256" key="2">
    <source>
        <dbReference type="PIRNR" id="PIRNR001365"/>
    </source>
</evidence>
<evidence type="ECO:0000313" key="6">
    <source>
        <dbReference type="Proteomes" id="UP000028525"/>
    </source>
</evidence>
<gene>
    <name evidence="5" type="ORF">IO98_09225</name>
</gene>
<keyword evidence="6" id="KW-1185">Reference proteome</keyword>
<dbReference type="PRINTS" id="PR00146">
    <property type="entry name" value="DHPICSNTHASE"/>
</dbReference>
<dbReference type="Pfam" id="PF00701">
    <property type="entry name" value="DHDPS"/>
    <property type="match status" value="1"/>
</dbReference>
<dbReference type="SMART" id="SM01130">
    <property type="entry name" value="DHDPS"/>
    <property type="match status" value="1"/>
</dbReference>
<protein>
    <submittedName>
        <fullName evidence="5">N-acetylneuraminate lyase</fullName>
    </submittedName>
</protein>
<name>A0A084JNE7_9FIRM</name>
<dbReference type="CDD" id="cd00408">
    <property type="entry name" value="DHDPS-like"/>
    <property type="match status" value="1"/>
</dbReference>
<reference evidence="5 6" key="1">
    <citation type="submission" date="2014-07" db="EMBL/GenBank/DDBJ databases">
        <title>Draft genome of Clostridium celerecrescens 152B isolated from sediments associated with methane hydrate from Krishna Godavari basin.</title>
        <authorList>
            <person name="Honkalas V.S."/>
            <person name="Dabir A.P."/>
            <person name="Arora P."/>
            <person name="Dhakephalkar P.K."/>
        </authorList>
    </citation>
    <scope>NUCLEOTIDE SEQUENCE [LARGE SCALE GENOMIC DNA]</scope>
    <source>
        <strain evidence="5 6">152B</strain>
    </source>
</reference>
<dbReference type="GO" id="GO:0005829">
    <property type="term" value="C:cytosol"/>
    <property type="evidence" value="ECO:0007669"/>
    <property type="project" value="TreeGrafter"/>
</dbReference>
<accession>A0A084JNE7</accession>
<feature type="binding site" evidence="4">
    <location>
        <position position="202"/>
    </location>
    <ligand>
        <name>pyruvate</name>
        <dbReference type="ChEBI" id="CHEBI:15361"/>
    </ligand>
</feature>
<dbReference type="PANTHER" id="PTHR42849">
    <property type="entry name" value="N-ACETYLNEURAMINATE LYASE"/>
    <property type="match status" value="1"/>
</dbReference>
<dbReference type="PANTHER" id="PTHR42849:SF1">
    <property type="entry name" value="N-ACETYLNEURAMINATE LYASE"/>
    <property type="match status" value="1"/>
</dbReference>
<dbReference type="EMBL" id="JPME01000011">
    <property type="protein sequence ID" value="KEZ90481.1"/>
    <property type="molecule type" value="Genomic_DNA"/>
</dbReference>
<dbReference type="Gene3D" id="3.20.20.70">
    <property type="entry name" value="Aldolase class I"/>
    <property type="match status" value="1"/>
</dbReference>
<dbReference type="AlphaFoldDB" id="A0A084JNE7"/>
<evidence type="ECO:0000256" key="1">
    <source>
        <dbReference type="ARBA" id="ARBA00023239"/>
    </source>
</evidence>
<feature type="active site" description="Proton donor/acceptor" evidence="3">
    <location>
        <position position="131"/>
    </location>
</feature>
<dbReference type="RefSeq" id="WP_038280324.1">
    <property type="nucleotide sequence ID" value="NZ_JPME01000011.1"/>
</dbReference>
<comment type="caution">
    <text evidence="5">The sequence shown here is derived from an EMBL/GenBank/DDBJ whole genome shotgun (WGS) entry which is preliminary data.</text>
</comment>
<feature type="active site" description="Schiff-base intermediate with substrate" evidence="3">
    <location>
        <position position="161"/>
    </location>
</feature>
<dbReference type="GO" id="GO:0008747">
    <property type="term" value="F:N-acetylneuraminate lyase activity"/>
    <property type="evidence" value="ECO:0007669"/>
    <property type="project" value="TreeGrafter"/>
</dbReference>
<proteinExistence type="inferred from homology"/>
<dbReference type="SUPFAM" id="SSF51569">
    <property type="entry name" value="Aldolase"/>
    <property type="match status" value="1"/>
</dbReference>
<dbReference type="InterPro" id="IPR013785">
    <property type="entry name" value="Aldolase_TIM"/>
</dbReference>
<dbReference type="STRING" id="29354.IO98_09225"/>
<evidence type="ECO:0000313" key="5">
    <source>
        <dbReference type="EMBL" id="KEZ90481.1"/>
    </source>
</evidence>
<dbReference type="InterPro" id="IPR002220">
    <property type="entry name" value="DapA-like"/>
</dbReference>
<dbReference type="GO" id="GO:0019262">
    <property type="term" value="P:N-acetylneuraminate catabolic process"/>
    <property type="evidence" value="ECO:0007669"/>
    <property type="project" value="TreeGrafter"/>
</dbReference>
<comment type="similarity">
    <text evidence="2">Belongs to the DapA family.</text>
</comment>
<keyword evidence="1 2" id="KW-0456">Lyase</keyword>
<organism evidence="5 6">
    <name type="scientific">Lacrimispora celerecrescens</name>
    <dbReference type="NCBI Taxonomy" id="29354"/>
    <lineage>
        <taxon>Bacteria</taxon>
        <taxon>Bacillati</taxon>
        <taxon>Bacillota</taxon>
        <taxon>Clostridia</taxon>
        <taxon>Lachnospirales</taxon>
        <taxon>Lachnospiraceae</taxon>
        <taxon>Lacrimispora</taxon>
    </lineage>
</organism>
<evidence type="ECO:0000256" key="3">
    <source>
        <dbReference type="PIRSR" id="PIRSR001365-1"/>
    </source>
</evidence>
<dbReference type="PIRSF" id="PIRSF001365">
    <property type="entry name" value="DHDPS"/>
    <property type="match status" value="1"/>
</dbReference>
<sequence>MKKLYVASITPFKENGEINESAARQLWERNISEGADGFFIGGSSGECFLLTREERVRSFELASEYVNRADIFAHVGSISTEEAVFYAKKAKDMGIRNIAATPPLYFGFSEREIAGYYYDIAEAIGQPVLYYNIPSSTHRELEVSHPDIQALLKSGAIGSVKHTNLNLLQMERMRNINPDIKCFGGFESCMVAFLAFGCDGFIGSSFNFMLPQFKLVMEHYLEGREEEARILQTKCNNILDVLLKNGLCANLKYIVSSQGIPAGEVRKPMLPLTQEKKTEMDSVLEQYLEIR</sequence>
<dbReference type="OrthoDB" id="9782828at2"/>